<reference evidence="1 2" key="2">
    <citation type="journal article" date="2016" name="ISME J.">
        <title>Physiological and genomic characterization of two novel marine thaumarchaeal strains indicates niche differentiation.</title>
        <authorList>
            <person name="Bayer B."/>
            <person name="Vojvoda J."/>
            <person name="Offre P."/>
            <person name="Alves R.J."/>
            <person name="Elisabeth N.H."/>
            <person name="Garcia J.A."/>
            <person name="Volland J.M."/>
            <person name="Srivastava A."/>
            <person name="Schleper C."/>
            <person name="Herndl G.J."/>
        </authorList>
    </citation>
    <scope>NUCLEOTIDE SEQUENCE [LARGE SCALE GENOMIC DNA]</scope>
    <source>
        <strain evidence="1 2">D3C</strain>
    </source>
</reference>
<dbReference type="GeneID" id="41601108"/>
<dbReference type="HOGENOM" id="CLU_057991_0_0_2"/>
<proteinExistence type="predicted"/>
<accession>A0A0C5BU06</accession>
<dbReference type="Proteomes" id="UP000032027">
    <property type="component" value="Chromosome"/>
</dbReference>
<dbReference type="STRING" id="1582439.NPIRD3C_2033"/>
<reference evidence="1 2" key="3">
    <citation type="journal article" date="2019" name="Int. J. Syst. Evol. Microbiol.">
        <title>Nitrosopumilus adriaticus sp. nov. and Nitrosopumilus piranensis sp. nov., two ammonia-oxidizing archaea from the Adriatic Sea and members of the class Nitrososphaeria.</title>
        <authorList>
            <person name="Bayer B."/>
            <person name="Vojvoda J."/>
            <person name="Reinthaler T."/>
            <person name="Reyes C."/>
            <person name="Pinto M."/>
            <person name="Herndl G.J."/>
        </authorList>
    </citation>
    <scope>NUCLEOTIDE SEQUENCE [LARGE SCALE GENOMIC DNA]</scope>
    <source>
        <strain evidence="1 2">D3C</strain>
    </source>
</reference>
<protein>
    <submittedName>
        <fullName evidence="1">Uncharacterized protein</fullName>
    </submittedName>
</protein>
<dbReference type="OrthoDB" id="9357at2157"/>
<dbReference type="RefSeq" id="WP_148703946.1">
    <property type="nucleotide sequence ID" value="NZ_CP010868.1"/>
</dbReference>
<dbReference type="EMBL" id="CP010868">
    <property type="protein sequence ID" value="AJM93243.1"/>
    <property type="molecule type" value="Genomic_DNA"/>
</dbReference>
<sequence>MGEFEEFAEALFGQLSVEIDEEKEISGLAVKAKEDLAGKVEFEDIEEIANRVIPEFKTKIKEFLGVDVSDNIKLEFPELEDLKRLKGEKVFADNESKEFVRELFNAVAKEDQKKIAELMKQDTAKYLVYSTYAIQYISKITTTYGDYLNDVIYLNKFILSRYPQIILHKQGEPYESRFENVNSGYMGAIKMAVLEELIHSTQEKLHQINKEAAMQVNKINEELAGIILKIDTQTVNMLAEYCQLQTVPDDFPFAKRANLFFFLNPDHFLIEQIGPDVMTFTHVEMDPKIKEAIPQLLDIYKRWLAPIQHHHAVFTAMEGMAGFAIENILKDDQDFQNYLTTFMGTDISSYQVRKSMGKDFTKTVYEKLGSDTFKKIIEIPPNTRELKDPQLYLDKLSQ</sequence>
<dbReference type="AlphaFoldDB" id="A0A0C5BU06"/>
<gene>
    <name evidence="1" type="ORF">NPIRD3C_2033</name>
</gene>
<dbReference type="KEGG" id="nid:NPIRD3C_2033"/>
<name>A0A0C5BU06_9ARCH</name>
<reference evidence="2" key="1">
    <citation type="submission" date="2015-02" db="EMBL/GenBank/DDBJ databases">
        <title>Characterization of two novel Thaumarchaeota isolated from the Northern Adriatic Sea.</title>
        <authorList>
            <person name="Bayer B."/>
            <person name="Vojvoda J."/>
            <person name="Offre P."/>
            <person name="Srivastava A."/>
            <person name="Elisabeth N."/>
            <person name="Garcia J.A.L."/>
            <person name="Schleper C."/>
            <person name="Herndl G.J."/>
        </authorList>
    </citation>
    <scope>NUCLEOTIDE SEQUENCE [LARGE SCALE GENOMIC DNA]</scope>
    <source>
        <strain evidence="2">D3C</strain>
    </source>
</reference>
<keyword evidence="2" id="KW-1185">Reference proteome</keyword>
<dbReference type="PATRIC" id="fig|1582439.9.peg.2106"/>
<evidence type="ECO:0000313" key="2">
    <source>
        <dbReference type="Proteomes" id="UP000032027"/>
    </source>
</evidence>
<evidence type="ECO:0000313" key="1">
    <source>
        <dbReference type="EMBL" id="AJM93243.1"/>
    </source>
</evidence>
<organism evidence="1 2">
    <name type="scientific">Nitrosopumilus piranensis</name>
    <dbReference type="NCBI Taxonomy" id="1582439"/>
    <lineage>
        <taxon>Archaea</taxon>
        <taxon>Nitrososphaerota</taxon>
        <taxon>Nitrososphaeria</taxon>
        <taxon>Nitrosopumilales</taxon>
        <taxon>Nitrosopumilaceae</taxon>
        <taxon>Nitrosopumilus</taxon>
    </lineage>
</organism>